<dbReference type="KEGG" id="dgi:Desgi_0568"/>
<dbReference type="AlphaFoldDB" id="R4KHZ2"/>
<sequence length="220" mass="25636">MKVFVSFILVAFLVHVFLYWVFRSAKISEPTETQRLNCYLSEYDFDERHNIVIQSSPEKVFEAIYNLDMSKSKVIKPLLSLRSIPYRLSPDRKPEKQEPSGLSIEQLIKNGGFFLLEEIKNQEIVIGLVGKFWHLTADMIQLSNVTNFTNFNQTGYGKVAWNFYIEQNADGTVTLSTETRILCLGEQAKSSFRLYWAVIRPYSGWIRIEMLKMIKEQVEK</sequence>
<evidence type="ECO:0000313" key="1">
    <source>
        <dbReference type="EMBL" id="AGL00130.1"/>
    </source>
</evidence>
<protein>
    <submittedName>
        <fullName evidence="1">Uncharacterized protein</fullName>
    </submittedName>
</protein>
<name>R4KHZ2_9FIRM</name>
<organism evidence="1 2">
    <name type="scientific">Desulfoscipio gibsoniae DSM 7213</name>
    <dbReference type="NCBI Taxonomy" id="767817"/>
    <lineage>
        <taxon>Bacteria</taxon>
        <taxon>Bacillati</taxon>
        <taxon>Bacillota</taxon>
        <taxon>Clostridia</taxon>
        <taxon>Eubacteriales</taxon>
        <taxon>Desulfallaceae</taxon>
        <taxon>Desulfoscipio</taxon>
    </lineage>
</organism>
<dbReference type="HOGENOM" id="CLU_108535_1_0_9"/>
<dbReference type="EMBL" id="CP003273">
    <property type="protein sequence ID" value="AGL00130.1"/>
    <property type="molecule type" value="Genomic_DNA"/>
</dbReference>
<reference evidence="1 2" key="1">
    <citation type="submission" date="2012-01" db="EMBL/GenBank/DDBJ databases">
        <title>Complete sequence of Desulfotomaculum gibsoniae DSM 7213.</title>
        <authorList>
            <consortium name="US DOE Joint Genome Institute"/>
            <person name="Lucas S."/>
            <person name="Han J."/>
            <person name="Lapidus A."/>
            <person name="Cheng J.-F."/>
            <person name="Goodwin L."/>
            <person name="Pitluck S."/>
            <person name="Peters L."/>
            <person name="Ovchinnikova G."/>
            <person name="Teshima H."/>
            <person name="Detter J.C."/>
            <person name="Han C."/>
            <person name="Tapia R."/>
            <person name="Land M."/>
            <person name="Hauser L."/>
            <person name="Kyrpides N."/>
            <person name="Ivanova N."/>
            <person name="Pagani I."/>
            <person name="Parshina S."/>
            <person name="Plugge C."/>
            <person name="Muyzer G."/>
            <person name="Kuever J."/>
            <person name="Ivanova A."/>
            <person name="Nazina T."/>
            <person name="Klenk H.-P."/>
            <person name="Brambilla E."/>
            <person name="Spring S."/>
            <person name="Stams A.F."/>
            <person name="Woyke T."/>
        </authorList>
    </citation>
    <scope>NUCLEOTIDE SEQUENCE [LARGE SCALE GENOMIC DNA]</scope>
    <source>
        <strain evidence="1 2">DSM 7213</strain>
    </source>
</reference>
<proteinExistence type="predicted"/>
<dbReference type="Proteomes" id="UP000013520">
    <property type="component" value="Chromosome"/>
</dbReference>
<dbReference type="eggNOG" id="ENOG50336H4">
    <property type="taxonomic scope" value="Bacteria"/>
</dbReference>
<accession>R4KHZ2</accession>
<dbReference type="STRING" id="767817.Desgi_0568"/>
<dbReference type="RefSeq" id="WP_006524041.1">
    <property type="nucleotide sequence ID" value="NC_021184.1"/>
</dbReference>
<dbReference type="OrthoDB" id="5464833at2"/>
<evidence type="ECO:0000313" key="2">
    <source>
        <dbReference type="Proteomes" id="UP000013520"/>
    </source>
</evidence>
<gene>
    <name evidence="1" type="ORF">Desgi_0568</name>
</gene>
<keyword evidence="2" id="KW-1185">Reference proteome</keyword>